<reference evidence="1" key="1">
    <citation type="journal article" date="2020" name="Stud. Mycol.">
        <title>101 Dothideomycetes genomes: a test case for predicting lifestyles and emergence of pathogens.</title>
        <authorList>
            <person name="Haridas S."/>
            <person name="Albert R."/>
            <person name="Binder M."/>
            <person name="Bloem J."/>
            <person name="Labutti K."/>
            <person name="Salamov A."/>
            <person name="Andreopoulos B."/>
            <person name="Baker S."/>
            <person name="Barry K."/>
            <person name="Bills G."/>
            <person name="Bluhm B."/>
            <person name="Cannon C."/>
            <person name="Castanera R."/>
            <person name="Culley D."/>
            <person name="Daum C."/>
            <person name="Ezra D."/>
            <person name="Gonzalez J."/>
            <person name="Henrissat B."/>
            <person name="Kuo A."/>
            <person name="Liang C."/>
            <person name="Lipzen A."/>
            <person name="Lutzoni F."/>
            <person name="Magnuson J."/>
            <person name="Mondo S."/>
            <person name="Nolan M."/>
            <person name="Ohm R."/>
            <person name="Pangilinan J."/>
            <person name="Park H.-J."/>
            <person name="Ramirez L."/>
            <person name="Alfaro M."/>
            <person name="Sun H."/>
            <person name="Tritt A."/>
            <person name="Yoshinaga Y."/>
            <person name="Zwiers L.-H."/>
            <person name="Turgeon B."/>
            <person name="Goodwin S."/>
            <person name="Spatafora J."/>
            <person name="Crous P."/>
            <person name="Grigoriev I."/>
        </authorList>
    </citation>
    <scope>NUCLEOTIDE SEQUENCE</scope>
    <source>
        <strain evidence="1">CBS 627.86</strain>
    </source>
</reference>
<dbReference type="EMBL" id="ML977326">
    <property type="protein sequence ID" value="KAF2114284.1"/>
    <property type="molecule type" value="Genomic_DNA"/>
</dbReference>
<sequence>MSFGSSLSDFVTLIQLTTKTYKGWRDTCGDYGDIASTIFSYQVVLQNVHLRIKKSNESSTRTDILRDLQAVLKTSNNTIKKLRAIEKRYERIGTSQRLNWRRIKLGCKNLDSLLVRLSHDLHLMSILLAVEVGQSIHSCRLDISKLSDAVKGGVPVALGNIIERNTGDEKTVSPAFTTYENDSKEVWRQLRREMINLGFKSHDVTANEEALLEFIRSETHGILQRRKTREIMAPMTQNQYRRAGAS</sequence>
<proteinExistence type="predicted"/>
<name>A0A6A5Z5H7_9PLEO</name>
<protein>
    <recommendedName>
        <fullName evidence="3">Fungal N-terminal domain-containing protein</fullName>
    </recommendedName>
</protein>
<evidence type="ECO:0000313" key="2">
    <source>
        <dbReference type="Proteomes" id="UP000799770"/>
    </source>
</evidence>
<gene>
    <name evidence="1" type="ORF">BDV96DRAFT_688483</name>
</gene>
<dbReference type="AlphaFoldDB" id="A0A6A5Z5H7"/>
<accession>A0A6A5Z5H7</accession>
<evidence type="ECO:0008006" key="3">
    <source>
        <dbReference type="Google" id="ProtNLM"/>
    </source>
</evidence>
<organism evidence="1 2">
    <name type="scientific">Lophiotrema nucula</name>
    <dbReference type="NCBI Taxonomy" id="690887"/>
    <lineage>
        <taxon>Eukaryota</taxon>
        <taxon>Fungi</taxon>
        <taxon>Dikarya</taxon>
        <taxon>Ascomycota</taxon>
        <taxon>Pezizomycotina</taxon>
        <taxon>Dothideomycetes</taxon>
        <taxon>Pleosporomycetidae</taxon>
        <taxon>Pleosporales</taxon>
        <taxon>Lophiotremataceae</taxon>
        <taxon>Lophiotrema</taxon>
    </lineage>
</organism>
<evidence type="ECO:0000313" key="1">
    <source>
        <dbReference type="EMBL" id="KAF2114284.1"/>
    </source>
</evidence>
<dbReference type="OrthoDB" id="7464126at2759"/>
<dbReference type="Proteomes" id="UP000799770">
    <property type="component" value="Unassembled WGS sequence"/>
</dbReference>
<keyword evidence="2" id="KW-1185">Reference proteome</keyword>